<comment type="caution">
    <text evidence="2">The sequence shown here is derived from an EMBL/GenBank/DDBJ whole genome shotgun (WGS) entry which is preliminary data.</text>
</comment>
<name>A0A8I3AMN2_VERLO</name>
<dbReference type="AlphaFoldDB" id="A0A8I3AMN2"/>
<evidence type="ECO:0000256" key="1">
    <source>
        <dbReference type="SAM" id="MobiDB-lite"/>
    </source>
</evidence>
<dbReference type="Proteomes" id="UP000689129">
    <property type="component" value="Unassembled WGS sequence"/>
</dbReference>
<gene>
    <name evidence="2" type="ORF">HYQ45_010022</name>
</gene>
<feature type="region of interest" description="Disordered" evidence="1">
    <location>
        <begin position="81"/>
        <end position="114"/>
    </location>
</feature>
<sequence>MPERVPPAHVPGRVRLTRRDGGQTVGRRAATGIDQDPKVDQAYVLLCSAHAVPLFTPHLYTKSHLCVPPVIDISVLLTPDDETTTTTPSLSTRFATPPLSRRGPPLSTGRHTTSERTLRPLLLAILKDPENAPPLLVPVKRSPLRPFQAQETPSRPLADHRPAPFGFTPPLLAPSSLCPHYCPSLLFLSSNPRPTDRQPASTITLLHS</sequence>
<reference evidence="2" key="1">
    <citation type="journal article" date="2021" name="Mol. Plant Pathol.">
        <title>A 20-kb lineage-specific genomic region tames virulence in pathogenic amphidiploid Verticillium longisporum.</title>
        <authorList>
            <person name="Harting R."/>
            <person name="Starke J."/>
            <person name="Kusch H."/>
            <person name="Poggeler S."/>
            <person name="Maurus I."/>
            <person name="Schluter R."/>
            <person name="Landesfeind M."/>
            <person name="Bulla I."/>
            <person name="Nowrousian M."/>
            <person name="de Jonge R."/>
            <person name="Stahlhut G."/>
            <person name="Hoff K.J."/>
            <person name="Asshauer K.P."/>
            <person name="Thurmer A."/>
            <person name="Stanke M."/>
            <person name="Daniel R."/>
            <person name="Morgenstern B."/>
            <person name="Thomma B.P.H.J."/>
            <person name="Kronstad J.W."/>
            <person name="Braus-Stromeyer S.A."/>
            <person name="Braus G.H."/>
        </authorList>
    </citation>
    <scope>NUCLEOTIDE SEQUENCE</scope>
    <source>
        <strain evidence="2">Vl32</strain>
    </source>
</reference>
<feature type="region of interest" description="Disordered" evidence="1">
    <location>
        <begin position="188"/>
        <end position="208"/>
    </location>
</feature>
<accession>A0A8I3AMN2</accession>
<proteinExistence type="predicted"/>
<dbReference type="EMBL" id="JAEMWZ010000205">
    <property type="protein sequence ID" value="KAG7131436.1"/>
    <property type="molecule type" value="Genomic_DNA"/>
</dbReference>
<evidence type="ECO:0000313" key="2">
    <source>
        <dbReference type="EMBL" id="KAG7131436.1"/>
    </source>
</evidence>
<evidence type="ECO:0000313" key="3">
    <source>
        <dbReference type="Proteomes" id="UP000689129"/>
    </source>
</evidence>
<protein>
    <submittedName>
        <fullName evidence="2">Uncharacterized protein</fullName>
    </submittedName>
</protein>
<organism evidence="2 3">
    <name type="scientific">Verticillium longisporum</name>
    <name type="common">Verticillium dahliae var. longisporum</name>
    <dbReference type="NCBI Taxonomy" id="100787"/>
    <lineage>
        <taxon>Eukaryota</taxon>
        <taxon>Fungi</taxon>
        <taxon>Dikarya</taxon>
        <taxon>Ascomycota</taxon>
        <taxon>Pezizomycotina</taxon>
        <taxon>Sordariomycetes</taxon>
        <taxon>Hypocreomycetidae</taxon>
        <taxon>Glomerellales</taxon>
        <taxon>Plectosphaerellaceae</taxon>
        <taxon>Verticillium</taxon>
    </lineage>
</organism>